<name>A0A3B8WQ89_MARNT</name>
<feature type="non-terminal residue" evidence="6">
    <location>
        <position position="1"/>
    </location>
</feature>
<dbReference type="Gene3D" id="3.30.300.30">
    <property type="match status" value="1"/>
</dbReference>
<comment type="similarity">
    <text evidence="1">Belongs to the ATP-dependent AMP-binding enzyme family.</text>
</comment>
<comment type="caution">
    <text evidence="6">The sequence shown here is derived from an EMBL/GenBank/DDBJ whole genome shotgun (WGS) entry which is preliminary data.</text>
</comment>
<dbReference type="FunFam" id="3.30.300.30:FF:000008">
    <property type="entry name" value="2,3-dihydroxybenzoate-AMP ligase"/>
    <property type="match status" value="1"/>
</dbReference>
<evidence type="ECO:0000313" key="6">
    <source>
        <dbReference type="EMBL" id="HAC30102.1"/>
    </source>
</evidence>
<dbReference type="GO" id="GO:0006631">
    <property type="term" value="P:fatty acid metabolic process"/>
    <property type="evidence" value="ECO:0007669"/>
    <property type="project" value="UniProtKB-KW"/>
</dbReference>
<dbReference type="SUPFAM" id="SSF56801">
    <property type="entry name" value="Acetyl-CoA synthetase-like"/>
    <property type="match status" value="1"/>
</dbReference>
<dbReference type="EMBL" id="DLYI01000277">
    <property type="protein sequence ID" value="HAC30102.1"/>
    <property type="molecule type" value="Genomic_DNA"/>
</dbReference>
<evidence type="ECO:0000313" key="7">
    <source>
        <dbReference type="Proteomes" id="UP000261325"/>
    </source>
</evidence>
<dbReference type="PANTHER" id="PTHR43859:SF4">
    <property type="entry name" value="BUTANOATE--COA LIGASE AAE1-RELATED"/>
    <property type="match status" value="1"/>
</dbReference>
<keyword evidence="4" id="KW-0443">Lipid metabolism</keyword>
<dbReference type="Proteomes" id="UP000261325">
    <property type="component" value="Unassembled WGS sequence"/>
</dbReference>
<dbReference type="AlphaFoldDB" id="A0A3B8WQ89"/>
<sequence>IKDVIKTGGEWLSSLDLENMISQHPAVAGAAVVGVPDEKWGERPYALITLKPGESISEQDIKQHLQQFVDSGDINKWAIPEQMRFVEDIPKTSVGKI</sequence>
<dbReference type="Pfam" id="PF13193">
    <property type="entry name" value="AMP-binding_C"/>
    <property type="match status" value="1"/>
</dbReference>
<organism evidence="6 7">
    <name type="scientific">Marinobacter nauticus</name>
    <name type="common">Marinobacter hydrocarbonoclasticus</name>
    <name type="synonym">Marinobacter aquaeolei</name>
    <dbReference type="NCBI Taxonomy" id="2743"/>
    <lineage>
        <taxon>Bacteria</taxon>
        <taxon>Pseudomonadati</taxon>
        <taxon>Pseudomonadota</taxon>
        <taxon>Gammaproteobacteria</taxon>
        <taxon>Pseudomonadales</taxon>
        <taxon>Marinobacteraceae</taxon>
        <taxon>Marinobacter</taxon>
    </lineage>
</organism>
<dbReference type="PANTHER" id="PTHR43859">
    <property type="entry name" value="ACYL-ACTIVATING ENZYME"/>
    <property type="match status" value="1"/>
</dbReference>
<gene>
    <name evidence="6" type="ORF">DCF82_20200</name>
</gene>
<dbReference type="InterPro" id="IPR025110">
    <property type="entry name" value="AMP-bd_C"/>
</dbReference>
<protein>
    <submittedName>
        <fullName evidence="6">Long-chain fatty acid--CoA ligase</fullName>
    </submittedName>
</protein>
<keyword evidence="3" id="KW-0276">Fatty acid metabolism</keyword>
<evidence type="ECO:0000256" key="3">
    <source>
        <dbReference type="ARBA" id="ARBA00022832"/>
    </source>
</evidence>
<dbReference type="GO" id="GO:0016874">
    <property type="term" value="F:ligase activity"/>
    <property type="evidence" value="ECO:0007669"/>
    <property type="project" value="UniProtKB-KW"/>
</dbReference>
<keyword evidence="2 6" id="KW-0436">Ligase</keyword>
<reference evidence="6 7" key="1">
    <citation type="journal article" date="2018" name="Nat. Biotechnol.">
        <title>A standardized bacterial taxonomy based on genome phylogeny substantially revises the tree of life.</title>
        <authorList>
            <person name="Parks D.H."/>
            <person name="Chuvochina M."/>
            <person name="Waite D.W."/>
            <person name="Rinke C."/>
            <person name="Skarshewski A."/>
            <person name="Chaumeil P.A."/>
            <person name="Hugenholtz P."/>
        </authorList>
    </citation>
    <scope>NUCLEOTIDE SEQUENCE [LARGE SCALE GENOMIC DNA]</scope>
    <source>
        <strain evidence="6">UBA9049</strain>
    </source>
</reference>
<evidence type="ECO:0000256" key="1">
    <source>
        <dbReference type="ARBA" id="ARBA00006432"/>
    </source>
</evidence>
<feature type="non-terminal residue" evidence="6">
    <location>
        <position position="97"/>
    </location>
</feature>
<dbReference type="InterPro" id="IPR045851">
    <property type="entry name" value="AMP-bd_C_sf"/>
</dbReference>
<evidence type="ECO:0000256" key="2">
    <source>
        <dbReference type="ARBA" id="ARBA00022598"/>
    </source>
</evidence>
<evidence type="ECO:0000259" key="5">
    <source>
        <dbReference type="Pfam" id="PF13193"/>
    </source>
</evidence>
<accession>A0A3B8WQ89</accession>
<feature type="domain" description="AMP-binding enzyme C-terminal" evidence="5">
    <location>
        <begin position="17"/>
        <end position="96"/>
    </location>
</feature>
<proteinExistence type="inferred from homology"/>
<evidence type="ECO:0000256" key="4">
    <source>
        <dbReference type="ARBA" id="ARBA00023098"/>
    </source>
</evidence>